<dbReference type="RefSeq" id="WP_378985890.1">
    <property type="nucleotide sequence ID" value="NZ_JBHSBW010000011.1"/>
</dbReference>
<dbReference type="Proteomes" id="UP001595789">
    <property type="component" value="Unassembled WGS sequence"/>
</dbReference>
<dbReference type="EMBL" id="JBHSBW010000011">
    <property type="protein sequence ID" value="MFC4212164.1"/>
    <property type="molecule type" value="Genomic_DNA"/>
</dbReference>
<gene>
    <name evidence="1" type="ORF">ACFOWA_13270</name>
</gene>
<name>A0ABV8PA50_9SPHI</name>
<protein>
    <submittedName>
        <fullName evidence="1">Uncharacterized protein</fullName>
    </submittedName>
</protein>
<accession>A0ABV8PA50</accession>
<organism evidence="1 2">
    <name type="scientific">Pedobacter lithocola</name>
    <dbReference type="NCBI Taxonomy" id="1908239"/>
    <lineage>
        <taxon>Bacteria</taxon>
        <taxon>Pseudomonadati</taxon>
        <taxon>Bacteroidota</taxon>
        <taxon>Sphingobacteriia</taxon>
        <taxon>Sphingobacteriales</taxon>
        <taxon>Sphingobacteriaceae</taxon>
        <taxon>Pedobacter</taxon>
    </lineage>
</organism>
<evidence type="ECO:0000313" key="2">
    <source>
        <dbReference type="Proteomes" id="UP001595789"/>
    </source>
</evidence>
<evidence type="ECO:0000313" key="1">
    <source>
        <dbReference type="EMBL" id="MFC4212164.1"/>
    </source>
</evidence>
<proteinExistence type="predicted"/>
<reference evidence="2" key="1">
    <citation type="journal article" date="2019" name="Int. J. Syst. Evol. Microbiol.">
        <title>The Global Catalogue of Microorganisms (GCM) 10K type strain sequencing project: providing services to taxonomists for standard genome sequencing and annotation.</title>
        <authorList>
            <consortium name="The Broad Institute Genomics Platform"/>
            <consortium name="The Broad Institute Genome Sequencing Center for Infectious Disease"/>
            <person name="Wu L."/>
            <person name="Ma J."/>
        </authorList>
    </citation>
    <scope>NUCLEOTIDE SEQUENCE [LARGE SCALE GENOMIC DNA]</scope>
    <source>
        <strain evidence="2">CCM 8691</strain>
    </source>
</reference>
<comment type="caution">
    <text evidence="1">The sequence shown here is derived from an EMBL/GenBank/DDBJ whole genome shotgun (WGS) entry which is preliminary data.</text>
</comment>
<sequence length="153" mass="17571">MELPDCLKLNSDIFEPKGIYKFPSELLSSPHPHYFIVVEIEGRLFHLVVCTTQFEKKKQYLAYAGIDECTLVWVKPAENNGLTQECYVNCNTVFSHYTTEDLQEKLTSGVLTYEGQISDSEYFQIMNGIIQSPNVDKSVILVIKKTFDDFNEL</sequence>
<keyword evidence="2" id="KW-1185">Reference proteome</keyword>